<keyword evidence="2" id="KW-1185">Reference proteome</keyword>
<sequence>MTLPTVTTCHICHITFTGLKRYNRHRRACFIQHEKRDIRLLELNEEAMETEEHTEVVEVPAVENDREIDILDLIDLPDNVNEEPEAYDLLDALFDFPSDGDEVVGEAMESQNRCDPMDLCSDETNDSAYTFEYKKHTSWTYTECMSVKLYMAAVSSNVSRKAYDNMVKIFNEFLQIVQNDRNQRHCPLLSYHLSDKLVKEEYDVQPDVYDVCRNGCILYMKDEPKTVCHECKEN</sequence>
<gene>
    <name evidence="1" type="ORF">EC973_007229</name>
</gene>
<dbReference type="AlphaFoldDB" id="A0A8H7BJH2"/>
<reference evidence="1" key="1">
    <citation type="submission" date="2020-01" db="EMBL/GenBank/DDBJ databases">
        <title>Genome Sequencing of Three Apophysomyces-Like Fungal Strains Confirms a Novel Fungal Genus in the Mucoromycota with divergent Burkholderia-like Endosymbiotic Bacteria.</title>
        <authorList>
            <person name="Stajich J.E."/>
            <person name="Macias A.M."/>
            <person name="Carter-House D."/>
            <person name="Lovett B."/>
            <person name="Kasson L.R."/>
            <person name="Berry K."/>
            <person name="Grigoriev I."/>
            <person name="Chang Y."/>
            <person name="Spatafora J."/>
            <person name="Kasson M.T."/>
        </authorList>
    </citation>
    <scope>NUCLEOTIDE SEQUENCE</scope>
    <source>
        <strain evidence="1">NRRL A-21654</strain>
    </source>
</reference>
<proteinExistence type="predicted"/>
<protein>
    <submittedName>
        <fullName evidence="1">Uncharacterized protein</fullName>
    </submittedName>
</protein>
<evidence type="ECO:0000313" key="1">
    <source>
        <dbReference type="EMBL" id="KAF7720594.1"/>
    </source>
</evidence>
<dbReference type="EMBL" id="JABAYA010000506">
    <property type="protein sequence ID" value="KAF7720594.1"/>
    <property type="molecule type" value="Genomic_DNA"/>
</dbReference>
<organism evidence="1 2">
    <name type="scientific">Apophysomyces ossiformis</name>
    <dbReference type="NCBI Taxonomy" id="679940"/>
    <lineage>
        <taxon>Eukaryota</taxon>
        <taxon>Fungi</taxon>
        <taxon>Fungi incertae sedis</taxon>
        <taxon>Mucoromycota</taxon>
        <taxon>Mucoromycotina</taxon>
        <taxon>Mucoromycetes</taxon>
        <taxon>Mucorales</taxon>
        <taxon>Mucorineae</taxon>
        <taxon>Mucoraceae</taxon>
        <taxon>Apophysomyces</taxon>
    </lineage>
</organism>
<accession>A0A8H7BJH2</accession>
<dbReference type="OrthoDB" id="2295330at2759"/>
<evidence type="ECO:0000313" key="2">
    <source>
        <dbReference type="Proteomes" id="UP000605846"/>
    </source>
</evidence>
<dbReference type="Proteomes" id="UP000605846">
    <property type="component" value="Unassembled WGS sequence"/>
</dbReference>
<comment type="caution">
    <text evidence="1">The sequence shown here is derived from an EMBL/GenBank/DDBJ whole genome shotgun (WGS) entry which is preliminary data.</text>
</comment>
<name>A0A8H7BJH2_9FUNG</name>